<dbReference type="InterPro" id="IPR007016">
    <property type="entry name" value="O-antigen_ligase-rel_domated"/>
</dbReference>
<feature type="transmembrane region" description="Helical" evidence="5">
    <location>
        <begin position="229"/>
        <end position="246"/>
    </location>
</feature>
<dbReference type="Proteomes" id="UP000195975">
    <property type="component" value="Unassembled WGS sequence"/>
</dbReference>
<comment type="caution">
    <text evidence="7">The sequence shown here is derived from an EMBL/GenBank/DDBJ whole genome shotgun (WGS) entry which is preliminary data.</text>
</comment>
<dbReference type="GO" id="GO:0016020">
    <property type="term" value="C:membrane"/>
    <property type="evidence" value="ECO:0007669"/>
    <property type="project" value="UniProtKB-SubCell"/>
</dbReference>
<dbReference type="RefSeq" id="WP_021862564.1">
    <property type="nucleotide sequence ID" value="NZ_CAJLBM010000004.1"/>
</dbReference>
<feature type="transmembrane region" description="Helical" evidence="5">
    <location>
        <begin position="12"/>
        <end position="29"/>
    </location>
</feature>
<keyword evidence="4 5" id="KW-0472">Membrane</keyword>
<proteinExistence type="predicted"/>
<feature type="transmembrane region" description="Helical" evidence="5">
    <location>
        <begin position="385"/>
        <end position="413"/>
    </location>
</feature>
<feature type="transmembrane region" description="Helical" evidence="5">
    <location>
        <begin position="425"/>
        <end position="442"/>
    </location>
</feature>
<evidence type="ECO:0000313" key="8">
    <source>
        <dbReference type="Proteomes" id="UP000195975"/>
    </source>
</evidence>
<evidence type="ECO:0000256" key="4">
    <source>
        <dbReference type="ARBA" id="ARBA00023136"/>
    </source>
</evidence>
<feature type="transmembrane region" description="Helical" evidence="5">
    <location>
        <begin position="116"/>
        <end position="136"/>
    </location>
</feature>
<evidence type="ECO:0000259" key="6">
    <source>
        <dbReference type="Pfam" id="PF04932"/>
    </source>
</evidence>
<feature type="transmembrane region" description="Helical" evidence="5">
    <location>
        <begin position="258"/>
        <end position="289"/>
    </location>
</feature>
<feature type="transmembrane region" description="Helical" evidence="5">
    <location>
        <begin position="295"/>
        <end position="316"/>
    </location>
</feature>
<feature type="transmembrane region" description="Helical" evidence="5">
    <location>
        <begin position="84"/>
        <end position="104"/>
    </location>
</feature>
<dbReference type="AlphaFoldDB" id="A0A9Q5X881"/>
<reference evidence="8" key="1">
    <citation type="submission" date="2017-04" db="EMBL/GenBank/DDBJ databases">
        <title>Function of individual gut microbiota members based on whole genome sequencing of pure cultures obtained from chicken caecum.</title>
        <authorList>
            <person name="Medvecky M."/>
            <person name="Cejkova D."/>
            <person name="Polansky O."/>
            <person name="Karasova D."/>
            <person name="Kubasova T."/>
            <person name="Cizek A."/>
            <person name="Rychlik I."/>
        </authorList>
    </citation>
    <scope>NUCLEOTIDE SEQUENCE [LARGE SCALE GENOMIC DNA]</scope>
    <source>
        <strain evidence="8">An42</strain>
    </source>
</reference>
<evidence type="ECO:0000256" key="3">
    <source>
        <dbReference type="ARBA" id="ARBA00022989"/>
    </source>
</evidence>
<feature type="transmembrane region" description="Helical" evidence="5">
    <location>
        <begin position="60"/>
        <end position="78"/>
    </location>
</feature>
<evidence type="ECO:0000256" key="5">
    <source>
        <dbReference type="SAM" id="Phobius"/>
    </source>
</evidence>
<feature type="domain" description="O-antigen ligase-related" evidence="6">
    <location>
        <begin position="259"/>
        <end position="398"/>
    </location>
</feature>
<feature type="transmembrane region" description="Helical" evidence="5">
    <location>
        <begin position="35"/>
        <end position="53"/>
    </location>
</feature>
<dbReference type="EMBL" id="NFIJ01000009">
    <property type="protein sequence ID" value="OUO05070.1"/>
    <property type="molecule type" value="Genomic_DNA"/>
</dbReference>
<keyword evidence="2 5" id="KW-0812">Transmembrane</keyword>
<feature type="transmembrane region" description="Helical" evidence="5">
    <location>
        <begin position="148"/>
        <end position="166"/>
    </location>
</feature>
<protein>
    <recommendedName>
        <fullName evidence="6">O-antigen ligase-related domain-containing protein</fullName>
    </recommendedName>
</protein>
<evidence type="ECO:0000313" key="7">
    <source>
        <dbReference type="EMBL" id="OUO05070.1"/>
    </source>
</evidence>
<sequence>MEGIKEDTKSFSPYPLLVIGLILLAYALIQQIWLMAAAVVIVPFLTFYIVTVLNKPYWGFITLFTLNYFFIGILRYVNIQNSSVMMDAFIIFLLVCIFLYSLCGGKIPWQRANNKLLYISLAWMIYVFFELFNPSAVIEAWVYTRNSFYNFTLLVLLTSLLLSRVLDIKRILFLLSIFTLIAIAKALIQRYIGFDAGENAWLIRSESYKTHLLPSGIRYFSIFSDAGNFGSNMGMAAVVFMILSFYMSNKKLRYYYRFVSLLAAYGLIMSGTRGAMIVPLGGLAMFILLNKNVRYIVGGAICLLFIYIFFAQTHIWDSNRQIHRMRTAFHPEKDASYLVRKANQKRLAEYMVHKPFGEGVGLAGIEGRRFSHRFTTEVPTDSHYVNIWVQFGIVGLCLHIVILLFIITYSAYLIMFRIRNRELKGMLIAMNCGLWGIMLSAYGNNFFWQYPTGYIAYIFQTFLVLGKSYDNELTGQTKLEPNTNIL</sequence>
<gene>
    <name evidence="7" type="ORF">B5F96_10110</name>
</gene>
<dbReference type="Pfam" id="PF04932">
    <property type="entry name" value="Wzy_C"/>
    <property type="match status" value="1"/>
</dbReference>
<organism evidence="7 8">
    <name type="scientific">Parabacteroides johnsonii</name>
    <dbReference type="NCBI Taxonomy" id="387661"/>
    <lineage>
        <taxon>Bacteria</taxon>
        <taxon>Pseudomonadati</taxon>
        <taxon>Bacteroidota</taxon>
        <taxon>Bacteroidia</taxon>
        <taxon>Bacteroidales</taxon>
        <taxon>Tannerellaceae</taxon>
        <taxon>Parabacteroides</taxon>
    </lineage>
</organism>
<evidence type="ECO:0000256" key="1">
    <source>
        <dbReference type="ARBA" id="ARBA00004141"/>
    </source>
</evidence>
<keyword evidence="3 5" id="KW-1133">Transmembrane helix</keyword>
<evidence type="ECO:0000256" key="2">
    <source>
        <dbReference type="ARBA" id="ARBA00022692"/>
    </source>
</evidence>
<comment type="subcellular location">
    <subcellularLocation>
        <location evidence="1">Membrane</location>
        <topology evidence="1">Multi-pass membrane protein</topology>
    </subcellularLocation>
</comment>
<name>A0A9Q5X881_9BACT</name>
<accession>A0A9Q5X881</accession>
<feature type="transmembrane region" description="Helical" evidence="5">
    <location>
        <begin position="171"/>
        <end position="192"/>
    </location>
</feature>